<accession>A0A1V8SSQ3</accession>
<dbReference type="Gene3D" id="2.60.120.330">
    <property type="entry name" value="B-lactam Antibiotic, Isopenicillin N Synthase, Chain"/>
    <property type="match status" value="1"/>
</dbReference>
<organism evidence="3 4">
    <name type="scientific">Cryoendolithus antarcticus</name>
    <dbReference type="NCBI Taxonomy" id="1507870"/>
    <lineage>
        <taxon>Eukaryota</taxon>
        <taxon>Fungi</taxon>
        <taxon>Dikarya</taxon>
        <taxon>Ascomycota</taxon>
        <taxon>Pezizomycotina</taxon>
        <taxon>Dothideomycetes</taxon>
        <taxon>Dothideomycetidae</taxon>
        <taxon>Cladosporiales</taxon>
        <taxon>Cladosporiaceae</taxon>
        <taxon>Cryoendolithus</taxon>
    </lineage>
</organism>
<reference evidence="4" key="1">
    <citation type="submission" date="2017-03" db="EMBL/GenBank/DDBJ databases">
        <title>Genomes of endolithic fungi from Antarctica.</title>
        <authorList>
            <person name="Coleine C."/>
            <person name="Masonjones S."/>
            <person name="Stajich J.E."/>
        </authorList>
    </citation>
    <scope>NUCLEOTIDE SEQUENCE [LARGE SCALE GENOMIC DNA]</scope>
    <source>
        <strain evidence="4">CCFEE 5527</strain>
    </source>
</reference>
<dbReference type="InterPro" id="IPR026992">
    <property type="entry name" value="DIOX_N"/>
</dbReference>
<sequence>MSTTTTEAPRVQHSLTPSADVQQCDYSNLTPYQHPPETKESLPWSDNLNTQFITSVKNYGLADEQVQQQFTLAKAFFELPVVEKEKHEVDYANADYNGWRGPGRRSTGNAFDNIEIFNTPK</sequence>
<feature type="region of interest" description="Disordered" evidence="1">
    <location>
        <begin position="1"/>
        <end position="44"/>
    </location>
</feature>
<protein>
    <recommendedName>
        <fullName evidence="2">Non-haem dioxygenase N-terminal domain-containing protein</fullName>
    </recommendedName>
</protein>
<evidence type="ECO:0000313" key="3">
    <source>
        <dbReference type="EMBL" id="OQO02089.1"/>
    </source>
</evidence>
<dbReference type="AlphaFoldDB" id="A0A1V8SSQ3"/>
<dbReference type="EMBL" id="NAJO01000028">
    <property type="protein sequence ID" value="OQO02089.1"/>
    <property type="molecule type" value="Genomic_DNA"/>
</dbReference>
<proteinExistence type="predicted"/>
<dbReference type="STRING" id="1507870.A0A1V8SSQ3"/>
<feature type="domain" description="Non-haem dioxygenase N-terminal" evidence="2">
    <location>
        <begin position="56"/>
        <end position="118"/>
    </location>
</feature>
<name>A0A1V8SSQ3_9PEZI</name>
<comment type="caution">
    <text evidence="3">The sequence shown here is derived from an EMBL/GenBank/DDBJ whole genome shotgun (WGS) entry which is preliminary data.</text>
</comment>
<dbReference type="Proteomes" id="UP000192596">
    <property type="component" value="Unassembled WGS sequence"/>
</dbReference>
<gene>
    <name evidence="3" type="ORF">B0A48_11641</name>
</gene>
<feature type="compositionally biased region" description="Polar residues" evidence="1">
    <location>
        <begin position="1"/>
        <end position="31"/>
    </location>
</feature>
<dbReference type="SUPFAM" id="SSF51197">
    <property type="entry name" value="Clavaminate synthase-like"/>
    <property type="match status" value="1"/>
</dbReference>
<dbReference type="OrthoDB" id="406156at2759"/>
<evidence type="ECO:0000259" key="2">
    <source>
        <dbReference type="Pfam" id="PF14226"/>
    </source>
</evidence>
<evidence type="ECO:0000313" key="4">
    <source>
        <dbReference type="Proteomes" id="UP000192596"/>
    </source>
</evidence>
<dbReference type="Pfam" id="PF14226">
    <property type="entry name" value="DIOX_N"/>
    <property type="match status" value="1"/>
</dbReference>
<evidence type="ECO:0000256" key="1">
    <source>
        <dbReference type="SAM" id="MobiDB-lite"/>
    </source>
</evidence>
<dbReference type="InterPro" id="IPR027443">
    <property type="entry name" value="IPNS-like_sf"/>
</dbReference>
<keyword evidence="4" id="KW-1185">Reference proteome</keyword>
<dbReference type="InParanoid" id="A0A1V8SSQ3"/>